<evidence type="ECO:0000313" key="1">
    <source>
        <dbReference type="EMBL" id="GMH11149.1"/>
    </source>
</evidence>
<protein>
    <submittedName>
        <fullName evidence="1">Uncharacterized protein</fullName>
    </submittedName>
</protein>
<keyword evidence="2" id="KW-1185">Reference proteome</keyword>
<comment type="caution">
    <text evidence="1">The sequence shown here is derived from an EMBL/GenBank/DDBJ whole genome shotgun (WGS) entry which is preliminary data.</text>
</comment>
<gene>
    <name evidence="1" type="ORF">Nepgr_012990</name>
</gene>
<name>A0AAD3SIA7_NEPGR</name>
<organism evidence="1 2">
    <name type="scientific">Nepenthes gracilis</name>
    <name type="common">Slender pitcher plant</name>
    <dbReference type="NCBI Taxonomy" id="150966"/>
    <lineage>
        <taxon>Eukaryota</taxon>
        <taxon>Viridiplantae</taxon>
        <taxon>Streptophyta</taxon>
        <taxon>Embryophyta</taxon>
        <taxon>Tracheophyta</taxon>
        <taxon>Spermatophyta</taxon>
        <taxon>Magnoliopsida</taxon>
        <taxon>eudicotyledons</taxon>
        <taxon>Gunneridae</taxon>
        <taxon>Pentapetalae</taxon>
        <taxon>Caryophyllales</taxon>
        <taxon>Nepenthaceae</taxon>
        <taxon>Nepenthes</taxon>
    </lineage>
</organism>
<evidence type="ECO:0000313" key="2">
    <source>
        <dbReference type="Proteomes" id="UP001279734"/>
    </source>
</evidence>
<proteinExistence type="predicted"/>
<reference evidence="1" key="1">
    <citation type="submission" date="2023-05" db="EMBL/GenBank/DDBJ databases">
        <title>Nepenthes gracilis genome sequencing.</title>
        <authorList>
            <person name="Fukushima K."/>
        </authorList>
    </citation>
    <scope>NUCLEOTIDE SEQUENCE</scope>
    <source>
        <strain evidence="1">SING2019-196</strain>
    </source>
</reference>
<dbReference type="AlphaFoldDB" id="A0AAD3SIA7"/>
<sequence>MSSQREIEEKKNVFCPVEQEPGCHKLHSSEMQEKRALTDRVFSALKYTLSNISSVIACLDSEKQEKGLVWMSQCLTYTKREDLACLQHPQNEIETSPKEDSYGDQREWKDSDQYYDQRIPAVHVCGLFGRRSAKDSGRRSADGVAEFKKLHIEKAAIINMISQLLNGRETHACFVSKCM</sequence>
<dbReference type="EMBL" id="BSYO01000010">
    <property type="protein sequence ID" value="GMH11149.1"/>
    <property type="molecule type" value="Genomic_DNA"/>
</dbReference>
<dbReference type="Proteomes" id="UP001279734">
    <property type="component" value="Unassembled WGS sequence"/>
</dbReference>
<accession>A0AAD3SIA7</accession>